<dbReference type="EMBL" id="CP001700">
    <property type="protein sequence ID" value="ACU73700.1"/>
    <property type="molecule type" value="Genomic_DNA"/>
</dbReference>
<keyword evidence="6 8" id="KW-1133">Transmembrane helix</keyword>
<dbReference type="KEGG" id="cai:Caci_4839"/>
<sequence precursor="true">MHTVYGALALAEIAIGALVVLRLALGPTVADRIVALNTVCTQAALSVFFYAAYTDRSIYLDVAIWFASFSYLGAIVFARYLERELL</sequence>
<evidence type="ECO:0000256" key="1">
    <source>
        <dbReference type="ARBA" id="ARBA00004651"/>
    </source>
</evidence>
<keyword evidence="5 8" id="KW-0812">Transmembrane</keyword>
<dbReference type="PANTHER" id="PTHR34702:SF1">
    <property type="entry name" value="NA(+)_H(+) ANTIPORTER SUBUNIT F"/>
    <property type="match status" value="1"/>
</dbReference>
<name>C7Q1H1_CATAD</name>
<feature type="transmembrane region" description="Helical" evidence="8">
    <location>
        <begin position="58"/>
        <end position="81"/>
    </location>
</feature>
<dbReference type="STRING" id="479433.Caci_4839"/>
<evidence type="ECO:0000256" key="6">
    <source>
        <dbReference type="ARBA" id="ARBA00022989"/>
    </source>
</evidence>
<evidence type="ECO:0000256" key="4">
    <source>
        <dbReference type="ARBA" id="ARBA00022475"/>
    </source>
</evidence>
<organism evidence="9 10">
    <name type="scientific">Catenulispora acidiphila (strain DSM 44928 / JCM 14897 / NBRC 102108 / NRRL B-24433 / ID139908)</name>
    <dbReference type="NCBI Taxonomy" id="479433"/>
    <lineage>
        <taxon>Bacteria</taxon>
        <taxon>Bacillati</taxon>
        <taxon>Actinomycetota</taxon>
        <taxon>Actinomycetes</taxon>
        <taxon>Catenulisporales</taxon>
        <taxon>Catenulisporaceae</taxon>
        <taxon>Catenulispora</taxon>
    </lineage>
</organism>
<dbReference type="Proteomes" id="UP000000851">
    <property type="component" value="Chromosome"/>
</dbReference>
<evidence type="ECO:0000256" key="5">
    <source>
        <dbReference type="ARBA" id="ARBA00022692"/>
    </source>
</evidence>
<dbReference type="GO" id="GO:0015385">
    <property type="term" value="F:sodium:proton antiporter activity"/>
    <property type="evidence" value="ECO:0007669"/>
    <property type="project" value="TreeGrafter"/>
</dbReference>
<feature type="transmembrane region" description="Helical" evidence="8">
    <location>
        <begin position="34"/>
        <end position="52"/>
    </location>
</feature>
<evidence type="ECO:0000256" key="2">
    <source>
        <dbReference type="ARBA" id="ARBA00009212"/>
    </source>
</evidence>
<evidence type="ECO:0000313" key="10">
    <source>
        <dbReference type="Proteomes" id="UP000000851"/>
    </source>
</evidence>
<dbReference type="eggNOG" id="COG2212">
    <property type="taxonomic scope" value="Bacteria"/>
</dbReference>
<evidence type="ECO:0000256" key="8">
    <source>
        <dbReference type="SAM" id="Phobius"/>
    </source>
</evidence>
<reference evidence="9 10" key="1">
    <citation type="journal article" date="2009" name="Stand. Genomic Sci.">
        <title>Complete genome sequence of Catenulispora acidiphila type strain (ID 139908).</title>
        <authorList>
            <person name="Copeland A."/>
            <person name="Lapidus A."/>
            <person name="Glavina Del Rio T."/>
            <person name="Nolan M."/>
            <person name="Lucas S."/>
            <person name="Chen F."/>
            <person name="Tice H."/>
            <person name="Cheng J.F."/>
            <person name="Bruce D."/>
            <person name="Goodwin L."/>
            <person name="Pitluck S."/>
            <person name="Mikhailova N."/>
            <person name="Pati A."/>
            <person name="Ivanova N."/>
            <person name="Mavromatis K."/>
            <person name="Chen A."/>
            <person name="Palaniappan K."/>
            <person name="Chain P."/>
            <person name="Land M."/>
            <person name="Hauser L."/>
            <person name="Chang Y.J."/>
            <person name="Jeffries C.D."/>
            <person name="Chertkov O."/>
            <person name="Brettin T."/>
            <person name="Detter J.C."/>
            <person name="Han C."/>
            <person name="Ali Z."/>
            <person name="Tindall B.J."/>
            <person name="Goker M."/>
            <person name="Bristow J."/>
            <person name="Eisen J.A."/>
            <person name="Markowitz V."/>
            <person name="Hugenholtz P."/>
            <person name="Kyrpides N.C."/>
            <person name="Klenk H.P."/>
        </authorList>
    </citation>
    <scope>NUCLEOTIDE SEQUENCE [LARGE SCALE GENOMIC DNA]</scope>
    <source>
        <strain evidence="10">DSM 44928 / JCM 14897 / NBRC 102108 / NRRL B-24433 / ID139908</strain>
    </source>
</reference>
<evidence type="ECO:0000256" key="7">
    <source>
        <dbReference type="ARBA" id="ARBA00023136"/>
    </source>
</evidence>
<dbReference type="PANTHER" id="PTHR34702">
    <property type="entry name" value="NA(+)/H(+) ANTIPORTER SUBUNIT F1"/>
    <property type="match status" value="1"/>
</dbReference>
<dbReference type="InterPro" id="IPR007208">
    <property type="entry name" value="MrpF/PhaF-like"/>
</dbReference>
<feature type="transmembrane region" description="Helical" evidence="8">
    <location>
        <begin position="6"/>
        <end position="25"/>
    </location>
</feature>
<dbReference type="OrthoDB" id="9799958at2"/>
<dbReference type="Pfam" id="PF04066">
    <property type="entry name" value="MrpF_PhaF"/>
    <property type="match status" value="1"/>
</dbReference>
<keyword evidence="4" id="KW-1003">Cell membrane</keyword>
<evidence type="ECO:0000313" key="9">
    <source>
        <dbReference type="EMBL" id="ACU73700.1"/>
    </source>
</evidence>
<accession>C7Q1H1</accession>
<dbReference type="GO" id="GO:0005886">
    <property type="term" value="C:plasma membrane"/>
    <property type="evidence" value="ECO:0007669"/>
    <property type="project" value="UniProtKB-SubCell"/>
</dbReference>
<keyword evidence="7 8" id="KW-0472">Membrane</keyword>
<dbReference type="HOGENOM" id="CLU_125825_2_2_11"/>
<protein>
    <submittedName>
        <fullName evidence="9">Multiple resistance and pH regulation protein F</fullName>
    </submittedName>
</protein>
<gene>
    <name evidence="9" type="ordered locus">Caci_4839</name>
</gene>
<comment type="subcellular location">
    <subcellularLocation>
        <location evidence="1">Cell membrane</location>
        <topology evidence="1">Multi-pass membrane protein</topology>
    </subcellularLocation>
</comment>
<evidence type="ECO:0000256" key="3">
    <source>
        <dbReference type="ARBA" id="ARBA00022448"/>
    </source>
</evidence>
<dbReference type="AlphaFoldDB" id="C7Q1H1"/>
<keyword evidence="10" id="KW-1185">Reference proteome</keyword>
<proteinExistence type="inferred from homology"/>
<dbReference type="RefSeq" id="WP_015793429.1">
    <property type="nucleotide sequence ID" value="NC_013131.1"/>
</dbReference>
<keyword evidence="3" id="KW-0813">Transport</keyword>
<dbReference type="InParanoid" id="C7Q1H1"/>
<comment type="similarity">
    <text evidence="2">Belongs to the CPA3 antiporters (TC 2.A.63) subunit F family.</text>
</comment>